<dbReference type="EMBL" id="UZAU01000632">
    <property type="status" value="NOT_ANNOTATED_CDS"/>
    <property type="molecule type" value="Genomic_DNA"/>
</dbReference>
<proteinExistence type="predicted"/>
<sequence length="129" mass="14432">MLEEAAMVAWGVWQARNAVVWNQNTSTAATIVLSARRALDQYQFAQSTKDGSLLLFRDNNKAIEHWTTPVNVNGAIFEQFGRYGVGYTTRDHDGKVLAAFNKSFEGRVQSEMAKIIGIKEALSWIDSFS</sequence>
<reference evidence="1" key="2">
    <citation type="submission" date="2021-03" db="UniProtKB">
        <authorList>
            <consortium name="EnsemblPlants"/>
        </authorList>
    </citation>
    <scope>IDENTIFICATION</scope>
</reference>
<keyword evidence="2" id="KW-1185">Reference proteome</keyword>
<reference evidence="1" key="1">
    <citation type="submission" date="2018-11" db="EMBL/GenBank/DDBJ databases">
        <authorList>
            <person name="Grassa J C."/>
        </authorList>
    </citation>
    <scope>NUCLEOTIDE SEQUENCE [LARGE SCALE GENOMIC DNA]</scope>
</reference>
<accession>A0A803Q4T8</accession>
<dbReference type="EnsemblPlants" id="evm.model.07.358">
    <property type="protein sequence ID" value="cds.evm.model.07.358"/>
    <property type="gene ID" value="evm.TU.07.358"/>
</dbReference>
<dbReference type="Proteomes" id="UP000596661">
    <property type="component" value="Chromosome 7"/>
</dbReference>
<evidence type="ECO:0000313" key="2">
    <source>
        <dbReference type="Proteomes" id="UP000596661"/>
    </source>
</evidence>
<evidence type="ECO:0008006" key="3">
    <source>
        <dbReference type="Google" id="ProtNLM"/>
    </source>
</evidence>
<organism evidence="1 2">
    <name type="scientific">Cannabis sativa</name>
    <name type="common">Hemp</name>
    <name type="synonym">Marijuana</name>
    <dbReference type="NCBI Taxonomy" id="3483"/>
    <lineage>
        <taxon>Eukaryota</taxon>
        <taxon>Viridiplantae</taxon>
        <taxon>Streptophyta</taxon>
        <taxon>Embryophyta</taxon>
        <taxon>Tracheophyta</taxon>
        <taxon>Spermatophyta</taxon>
        <taxon>Magnoliopsida</taxon>
        <taxon>eudicotyledons</taxon>
        <taxon>Gunneridae</taxon>
        <taxon>Pentapetalae</taxon>
        <taxon>rosids</taxon>
        <taxon>fabids</taxon>
        <taxon>Rosales</taxon>
        <taxon>Cannabaceae</taxon>
        <taxon>Cannabis</taxon>
    </lineage>
</organism>
<protein>
    <recommendedName>
        <fullName evidence="3">RNase H type-1 domain-containing protein</fullName>
    </recommendedName>
</protein>
<evidence type="ECO:0000313" key="1">
    <source>
        <dbReference type="EnsemblPlants" id="cds.evm.model.07.358"/>
    </source>
</evidence>
<dbReference type="AlphaFoldDB" id="A0A803Q4T8"/>
<dbReference type="Gramene" id="evm.model.07.358">
    <property type="protein sequence ID" value="cds.evm.model.07.358"/>
    <property type="gene ID" value="evm.TU.07.358"/>
</dbReference>
<name>A0A803Q4T8_CANSA</name>